<dbReference type="Gene3D" id="1.10.10.10">
    <property type="entry name" value="Winged helix-like DNA-binding domain superfamily/Winged helix DNA-binding domain"/>
    <property type="match status" value="1"/>
</dbReference>
<sequence length="174" mass="19573">MREQGRESFEQWARTRQQALVRTAYLVTGDFHRAEDLVQEALVTVATRWDVLRDGNPDAWVRTVVYRGNVSWWRKHRREVTRAETPERPGTGGARTPDAQASAMVRGGLAEALLLLTQKQRAVLLLRFAEDLSVAEAADVLGVSTGTVKKQTSVALARLREVAPELRDLLEEVR</sequence>
<dbReference type="NCBIfam" id="TIGR02983">
    <property type="entry name" value="SigE-fam_strep"/>
    <property type="match status" value="1"/>
</dbReference>
<dbReference type="InterPro" id="IPR013325">
    <property type="entry name" value="RNA_pol_sigma_r2"/>
</dbReference>
<dbReference type="SUPFAM" id="SSF88659">
    <property type="entry name" value="Sigma3 and sigma4 domains of RNA polymerase sigma factors"/>
    <property type="match status" value="1"/>
</dbReference>
<reference evidence="9 10" key="1">
    <citation type="submission" date="2021-05" db="EMBL/GenBank/DDBJ databases">
        <title>Complete genome of Nocardioides aquaticus KCTC 9944T isolated from meromictic and hypersaline Ekho Lake, Antarctica.</title>
        <authorList>
            <person name="Hwang K."/>
            <person name="Kim K.M."/>
            <person name="Choe H."/>
        </authorList>
    </citation>
    <scope>NUCLEOTIDE SEQUENCE [LARGE SCALE GENOMIC DNA]</scope>
    <source>
        <strain evidence="9 10">KCTC 9944</strain>
    </source>
</reference>
<dbReference type="InterPro" id="IPR014284">
    <property type="entry name" value="RNA_pol_sigma-70_dom"/>
</dbReference>
<dbReference type="NCBIfam" id="TIGR02937">
    <property type="entry name" value="sigma70-ECF"/>
    <property type="match status" value="1"/>
</dbReference>
<keyword evidence="3" id="KW-0731">Sigma factor</keyword>
<evidence type="ECO:0000256" key="3">
    <source>
        <dbReference type="ARBA" id="ARBA00023082"/>
    </source>
</evidence>
<dbReference type="Proteomes" id="UP000679307">
    <property type="component" value="Chromosome"/>
</dbReference>
<keyword evidence="2" id="KW-0805">Transcription regulation</keyword>
<feature type="region of interest" description="Disordered" evidence="6">
    <location>
        <begin position="80"/>
        <end position="99"/>
    </location>
</feature>
<dbReference type="Pfam" id="PF04542">
    <property type="entry name" value="Sigma70_r2"/>
    <property type="match status" value="1"/>
</dbReference>
<keyword evidence="5" id="KW-0804">Transcription</keyword>
<evidence type="ECO:0000256" key="2">
    <source>
        <dbReference type="ARBA" id="ARBA00023015"/>
    </source>
</evidence>
<dbReference type="InterPro" id="IPR014325">
    <property type="entry name" value="RNA_pol_sigma-E_actinobac"/>
</dbReference>
<evidence type="ECO:0000313" key="10">
    <source>
        <dbReference type="Proteomes" id="UP000679307"/>
    </source>
</evidence>
<dbReference type="InterPro" id="IPR007627">
    <property type="entry name" value="RNA_pol_sigma70_r2"/>
</dbReference>
<comment type="similarity">
    <text evidence="1">Belongs to the sigma-70 factor family. ECF subfamily.</text>
</comment>
<feature type="domain" description="RNA polymerase sigma-70 region 2" evidence="7">
    <location>
        <begin position="16"/>
        <end position="78"/>
    </location>
</feature>
<evidence type="ECO:0000256" key="6">
    <source>
        <dbReference type="SAM" id="MobiDB-lite"/>
    </source>
</evidence>
<dbReference type="PANTHER" id="PTHR43133">
    <property type="entry name" value="RNA POLYMERASE ECF-TYPE SIGMA FACTO"/>
    <property type="match status" value="1"/>
</dbReference>
<dbReference type="Gene3D" id="1.10.1740.10">
    <property type="match status" value="1"/>
</dbReference>
<name>A0ABX8ENM0_9ACTN</name>
<dbReference type="EMBL" id="CP075371">
    <property type="protein sequence ID" value="QVT81535.1"/>
    <property type="molecule type" value="Genomic_DNA"/>
</dbReference>
<evidence type="ECO:0000256" key="1">
    <source>
        <dbReference type="ARBA" id="ARBA00010641"/>
    </source>
</evidence>
<organism evidence="9 10">
    <name type="scientific">Nocardioides aquaticus</name>
    <dbReference type="NCBI Taxonomy" id="160826"/>
    <lineage>
        <taxon>Bacteria</taxon>
        <taxon>Bacillati</taxon>
        <taxon>Actinomycetota</taxon>
        <taxon>Actinomycetes</taxon>
        <taxon>Propionibacteriales</taxon>
        <taxon>Nocardioidaceae</taxon>
        <taxon>Nocardioides</taxon>
    </lineage>
</organism>
<dbReference type="InterPro" id="IPR036388">
    <property type="entry name" value="WH-like_DNA-bd_sf"/>
</dbReference>
<keyword evidence="4" id="KW-0238">DNA-binding</keyword>
<feature type="domain" description="RNA polymerase sigma factor 70 region 4 type 2" evidence="8">
    <location>
        <begin position="109"/>
        <end position="159"/>
    </location>
</feature>
<keyword evidence="10" id="KW-1185">Reference proteome</keyword>
<protein>
    <submittedName>
        <fullName evidence="9">RNA polymerase sigma-E factor</fullName>
    </submittedName>
</protein>
<dbReference type="Pfam" id="PF08281">
    <property type="entry name" value="Sigma70_r4_2"/>
    <property type="match status" value="1"/>
</dbReference>
<proteinExistence type="inferred from homology"/>
<evidence type="ECO:0000313" key="9">
    <source>
        <dbReference type="EMBL" id="QVT81535.1"/>
    </source>
</evidence>
<evidence type="ECO:0000259" key="7">
    <source>
        <dbReference type="Pfam" id="PF04542"/>
    </source>
</evidence>
<dbReference type="SUPFAM" id="SSF88946">
    <property type="entry name" value="Sigma2 domain of RNA polymerase sigma factors"/>
    <property type="match status" value="1"/>
</dbReference>
<dbReference type="InterPro" id="IPR013324">
    <property type="entry name" value="RNA_pol_sigma_r3/r4-like"/>
</dbReference>
<accession>A0ABX8ENM0</accession>
<dbReference type="InterPro" id="IPR039425">
    <property type="entry name" value="RNA_pol_sigma-70-like"/>
</dbReference>
<dbReference type="PANTHER" id="PTHR43133:SF50">
    <property type="entry name" value="ECF RNA POLYMERASE SIGMA FACTOR SIGM"/>
    <property type="match status" value="1"/>
</dbReference>
<dbReference type="InterPro" id="IPR013249">
    <property type="entry name" value="RNA_pol_sigma70_r4_t2"/>
</dbReference>
<gene>
    <name evidence="9" type="primary">sigE_9</name>
    <name evidence="9" type="ORF">ENKNEFLB_03945</name>
</gene>
<evidence type="ECO:0000256" key="5">
    <source>
        <dbReference type="ARBA" id="ARBA00023163"/>
    </source>
</evidence>
<dbReference type="CDD" id="cd06171">
    <property type="entry name" value="Sigma70_r4"/>
    <property type="match status" value="1"/>
</dbReference>
<evidence type="ECO:0000259" key="8">
    <source>
        <dbReference type="Pfam" id="PF08281"/>
    </source>
</evidence>
<evidence type="ECO:0000256" key="4">
    <source>
        <dbReference type="ARBA" id="ARBA00023125"/>
    </source>
</evidence>
<dbReference type="RefSeq" id="WP_214056902.1">
    <property type="nucleotide sequence ID" value="NZ_BAAAHS010000103.1"/>
</dbReference>